<dbReference type="EC" id="2.7.11.1" evidence="1"/>
<evidence type="ECO:0000256" key="1">
    <source>
        <dbReference type="ARBA" id="ARBA00012513"/>
    </source>
</evidence>
<protein>
    <recommendedName>
        <fullName evidence="1">non-specific serine/threonine protein kinase</fullName>
        <ecNumber evidence="1">2.7.11.1</ecNumber>
    </recommendedName>
</protein>
<comment type="caution">
    <text evidence="10">The sequence shown here is derived from an EMBL/GenBank/DDBJ whole genome shotgun (WGS) entry which is preliminary data.</text>
</comment>
<dbReference type="PROSITE" id="PS00107">
    <property type="entry name" value="PROTEIN_KINASE_ATP"/>
    <property type="match status" value="1"/>
</dbReference>
<dbReference type="InterPro" id="IPR000719">
    <property type="entry name" value="Prot_kinase_dom"/>
</dbReference>
<keyword evidence="2 8" id="KW-0723">Serine/threonine-protein kinase</keyword>
<dbReference type="VEuPathDB" id="TrichDB:TRFO_40694"/>
<keyword evidence="5 10" id="KW-0418">Kinase</keyword>
<evidence type="ECO:0000259" key="9">
    <source>
        <dbReference type="PROSITE" id="PS50011"/>
    </source>
</evidence>
<evidence type="ECO:0000256" key="4">
    <source>
        <dbReference type="ARBA" id="ARBA00022741"/>
    </source>
</evidence>
<evidence type="ECO:0000256" key="7">
    <source>
        <dbReference type="PROSITE-ProRule" id="PRU10141"/>
    </source>
</evidence>
<evidence type="ECO:0000256" key="3">
    <source>
        <dbReference type="ARBA" id="ARBA00022679"/>
    </source>
</evidence>
<dbReference type="Gene3D" id="3.30.200.20">
    <property type="entry name" value="Phosphorylase Kinase, domain 1"/>
    <property type="match status" value="1"/>
</dbReference>
<comment type="similarity">
    <text evidence="8">Belongs to the protein kinase superfamily.</text>
</comment>
<dbReference type="GO" id="GO:0005524">
    <property type="term" value="F:ATP binding"/>
    <property type="evidence" value="ECO:0007669"/>
    <property type="project" value="UniProtKB-UniRule"/>
</dbReference>
<dbReference type="InterPro" id="IPR017441">
    <property type="entry name" value="Protein_kinase_ATP_BS"/>
</dbReference>
<gene>
    <name evidence="10" type="ORF">TRFO_40694</name>
</gene>
<dbReference type="Proteomes" id="UP000179807">
    <property type="component" value="Unassembled WGS sequence"/>
</dbReference>
<dbReference type="RefSeq" id="XP_068346143.1">
    <property type="nucleotide sequence ID" value="XM_068513355.1"/>
</dbReference>
<dbReference type="AlphaFoldDB" id="A0A1J4J026"/>
<keyword evidence="3" id="KW-0808">Transferase</keyword>
<dbReference type="PANTHER" id="PTHR44167:SF23">
    <property type="entry name" value="CDC7 KINASE, ISOFORM A-RELATED"/>
    <property type="match status" value="1"/>
</dbReference>
<evidence type="ECO:0000313" key="11">
    <source>
        <dbReference type="Proteomes" id="UP000179807"/>
    </source>
</evidence>
<dbReference type="GO" id="GO:0004674">
    <property type="term" value="F:protein serine/threonine kinase activity"/>
    <property type="evidence" value="ECO:0007669"/>
    <property type="project" value="UniProtKB-KW"/>
</dbReference>
<dbReference type="InterPro" id="IPR008271">
    <property type="entry name" value="Ser/Thr_kinase_AS"/>
</dbReference>
<evidence type="ECO:0000256" key="2">
    <source>
        <dbReference type="ARBA" id="ARBA00022527"/>
    </source>
</evidence>
<dbReference type="CDD" id="cd14019">
    <property type="entry name" value="STKc_Cdc7"/>
    <property type="match status" value="1"/>
</dbReference>
<sequence>MAPNFDNQTKRMPLKLEDFEILDPIGTGSFSNVYHAIHKNSGRHVALKKIFWNISPDRIVSEVKFMKTLNRTDNHENIVKILGLFRDFDQSTVVMDYIPHVPFRTFLPTVTGLQIKQYMFGMIEALCFVHSHKIIHRDVKPANFLFNPATGKGCLIDFGLCEFDLHLDSNNIVIPIGDDANDYDLMNPEKCQNRPRMIASRAGTRGFRAPEVLFAAFNQTPKIDVWSAGVIFLSMITQRYPFFKSPDDFTSIIEIAGIVGTEKLKEAAHECGRRVSFPKDIQGHNLKTLCFQLNLFIDELNLDDSAFDLLEKMLEPIPSKRYRADQCLQHPFFAP</sequence>
<keyword evidence="4 7" id="KW-0547">Nucleotide-binding</keyword>
<dbReference type="GO" id="GO:0005634">
    <property type="term" value="C:nucleus"/>
    <property type="evidence" value="ECO:0007669"/>
    <property type="project" value="TreeGrafter"/>
</dbReference>
<dbReference type="PROSITE" id="PS50011">
    <property type="entry name" value="PROTEIN_KINASE_DOM"/>
    <property type="match status" value="1"/>
</dbReference>
<dbReference type="Pfam" id="PF00069">
    <property type="entry name" value="Pkinase"/>
    <property type="match status" value="1"/>
</dbReference>
<dbReference type="GO" id="GO:0044773">
    <property type="term" value="P:mitotic DNA damage checkpoint signaling"/>
    <property type="evidence" value="ECO:0007669"/>
    <property type="project" value="TreeGrafter"/>
</dbReference>
<reference evidence="10" key="1">
    <citation type="submission" date="2016-10" db="EMBL/GenBank/DDBJ databases">
        <authorList>
            <person name="Benchimol M."/>
            <person name="Almeida L.G."/>
            <person name="Vasconcelos A.T."/>
            <person name="Perreira-Neves A."/>
            <person name="Rosa I.A."/>
            <person name="Tasca T."/>
            <person name="Bogo M.R."/>
            <person name="de Souza W."/>
        </authorList>
    </citation>
    <scope>NUCLEOTIDE SEQUENCE [LARGE SCALE GENOMIC DNA]</scope>
    <source>
        <strain evidence="10">K</strain>
    </source>
</reference>
<evidence type="ECO:0000256" key="6">
    <source>
        <dbReference type="ARBA" id="ARBA00022840"/>
    </source>
</evidence>
<dbReference type="PANTHER" id="PTHR44167">
    <property type="entry name" value="OVARIAN-SPECIFIC SERINE/THREONINE-PROTEIN KINASE LOK-RELATED"/>
    <property type="match status" value="1"/>
</dbReference>
<dbReference type="Gene3D" id="1.10.510.10">
    <property type="entry name" value="Transferase(Phosphotransferase) domain 1"/>
    <property type="match status" value="1"/>
</dbReference>
<dbReference type="PROSITE" id="PS00108">
    <property type="entry name" value="PROTEIN_KINASE_ST"/>
    <property type="match status" value="1"/>
</dbReference>
<dbReference type="SUPFAM" id="SSF56112">
    <property type="entry name" value="Protein kinase-like (PK-like)"/>
    <property type="match status" value="1"/>
</dbReference>
<accession>A0A1J4J026</accession>
<dbReference type="GeneID" id="94848059"/>
<evidence type="ECO:0000256" key="5">
    <source>
        <dbReference type="ARBA" id="ARBA00022777"/>
    </source>
</evidence>
<evidence type="ECO:0000256" key="8">
    <source>
        <dbReference type="RuleBase" id="RU000304"/>
    </source>
</evidence>
<dbReference type="OrthoDB" id="10020333at2759"/>
<feature type="domain" description="Protein kinase" evidence="9">
    <location>
        <begin position="19"/>
        <end position="333"/>
    </location>
</feature>
<dbReference type="InterPro" id="IPR011009">
    <property type="entry name" value="Kinase-like_dom_sf"/>
</dbReference>
<keyword evidence="11" id="KW-1185">Reference proteome</keyword>
<organism evidence="10 11">
    <name type="scientific">Tritrichomonas foetus</name>
    <dbReference type="NCBI Taxonomy" id="1144522"/>
    <lineage>
        <taxon>Eukaryota</taxon>
        <taxon>Metamonada</taxon>
        <taxon>Parabasalia</taxon>
        <taxon>Tritrichomonadida</taxon>
        <taxon>Tritrichomonadidae</taxon>
        <taxon>Tritrichomonas</taxon>
    </lineage>
</organism>
<evidence type="ECO:0000313" key="10">
    <source>
        <dbReference type="EMBL" id="OHS93006.1"/>
    </source>
</evidence>
<keyword evidence="6 7" id="KW-0067">ATP-binding</keyword>
<name>A0A1J4J026_9EUKA</name>
<feature type="binding site" evidence="7">
    <location>
        <position position="48"/>
    </location>
    <ligand>
        <name>ATP</name>
        <dbReference type="ChEBI" id="CHEBI:30616"/>
    </ligand>
</feature>
<dbReference type="SMART" id="SM00220">
    <property type="entry name" value="S_TKc"/>
    <property type="match status" value="1"/>
</dbReference>
<dbReference type="EMBL" id="MLAK01001445">
    <property type="protein sequence ID" value="OHS93006.1"/>
    <property type="molecule type" value="Genomic_DNA"/>
</dbReference>
<proteinExistence type="inferred from homology"/>